<dbReference type="PANTHER" id="PTHR30035:SF3">
    <property type="entry name" value="INTERMEMBRANE PHOSPHOLIPID TRANSPORT SYSTEM LIPOPROTEIN MLAA"/>
    <property type="match status" value="1"/>
</dbReference>
<name>A0A432WGJ8_9GAMM</name>
<dbReference type="OrthoDB" id="9785326at2"/>
<dbReference type="Pfam" id="PF04333">
    <property type="entry name" value="MlaA"/>
    <property type="match status" value="1"/>
</dbReference>
<dbReference type="AlphaFoldDB" id="A0A432WGJ8"/>
<comment type="caution">
    <text evidence="4">The sequence shown here is derived from an EMBL/GenBank/DDBJ whole genome shotgun (WGS) entry which is preliminary data.</text>
</comment>
<reference evidence="4 5" key="1">
    <citation type="journal article" date="2011" name="Front. Microbiol.">
        <title>Genomic signatures of strain selection and enhancement in Bacillus atrophaeus var. globigii, a historical biowarfare simulant.</title>
        <authorList>
            <person name="Gibbons H.S."/>
            <person name="Broomall S.M."/>
            <person name="McNew L.A."/>
            <person name="Daligault H."/>
            <person name="Chapman C."/>
            <person name="Bruce D."/>
            <person name="Karavis M."/>
            <person name="Krepps M."/>
            <person name="McGregor P.A."/>
            <person name="Hong C."/>
            <person name="Park K.H."/>
            <person name="Akmal A."/>
            <person name="Feldman A."/>
            <person name="Lin J.S."/>
            <person name="Chang W.E."/>
            <person name="Higgs B.W."/>
            <person name="Demirev P."/>
            <person name="Lindquist J."/>
            <person name="Liem A."/>
            <person name="Fochler E."/>
            <person name="Read T.D."/>
            <person name="Tapia R."/>
            <person name="Johnson S."/>
            <person name="Bishop-Lilly K.A."/>
            <person name="Detter C."/>
            <person name="Han C."/>
            <person name="Sozhamannan S."/>
            <person name="Rosenzweig C.N."/>
            <person name="Skowronski E.W."/>
        </authorList>
    </citation>
    <scope>NUCLEOTIDE SEQUENCE [LARGE SCALE GENOMIC DNA]</scope>
    <source>
        <strain evidence="4 5">GYP-17</strain>
    </source>
</reference>
<comment type="similarity">
    <text evidence="1">Belongs to the MlaA family.</text>
</comment>
<evidence type="ECO:0000313" key="5">
    <source>
        <dbReference type="Proteomes" id="UP000288405"/>
    </source>
</evidence>
<feature type="compositionally biased region" description="Acidic residues" evidence="3">
    <location>
        <begin position="232"/>
        <end position="252"/>
    </location>
</feature>
<gene>
    <name evidence="4" type="ORF">CWE11_07245</name>
</gene>
<proteinExistence type="inferred from homology"/>
<keyword evidence="5" id="KW-1185">Reference proteome</keyword>
<dbReference type="PANTHER" id="PTHR30035">
    <property type="entry name" value="LIPOPROTEIN VACJ-RELATED"/>
    <property type="match status" value="1"/>
</dbReference>
<sequence>MLCALVAVFALTGCASTPDETENEFDFSDERDPFEDFNRVMWDFNRDVLDPYVALPLANAYENIPRPARRGLYNMTENLLEPASVVNNSLQGKGKPAAQSFGRFLINTTFGVFGFFDVASKMGVGQEKEAFGETLAVYGVPDGPYIMLPGLGPTVVIDRGGDFVDDYIWPMSFMSWPLTITRYAIRGLEQRIELKNLEPMLENAIDEYAFVREAYFSTWLDKVYDGNPPERDDWDAWDDWGDWDEDEWDDEE</sequence>
<evidence type="ECO:0008006" key="6">
    <source>
        <dbReference type="Google" id="ProtNLM"/>
    </source>
</evidence>
<dbReference type="PRINTS" id="PR01805">
    <property type="entry name" value="VACJLIPOPROT"/>
</dbReference>
<accession>A0A432WGJ8</accession>
<protein>
    <recommendedName>
        <fullName evidence="6">ABC transporter</fullName>
    </recommendedName>
</protein>
<evidence type="ECO:0000256" key="3">
    <source>
        <dbReference type="SAM" id="MobiDB-lite"/>
    </source>
</evidence>
<dbReference type="EMBL" id="PIPM01000006">
    <property type="protein sequence ID" value="RUO32904.1"/>
    <property type="molecule type" value="Genomic_DNA"/>
</dbReference>
<dbReference type="Proteomes" id="UP000288405">
    <property type="component" value="Unassembled WGS sequence"/>
</dbReference>
<feature type="region of interest" description="Disordered" evidence="3">
    <location>
        <begin position="231"/>
        <end position="252"/>
    </location>
</feature>
<dbReference type="GO" id="GO:0120010">
    <property type="term" value="P:intermembrane phospholipid transfer"/>
    <property type="evidence" value="ECO:0007669"/>
    <property type="project" value="TreeGrafter"/>
</dbReference>
<evidence type="ECO:0000313" key="4">
    <source>
        <dbReference type="EMBL" id="RUO32904.1"/>
    </source>
</evidence>
<evidence type="ECO:0000256" key="2">
    <source>
        <dbReference type="ARBA" id="ARBA00022729"/>
    </source>
</evidence>
<dbReference type="InterPro" id="IPR007428">
    <property type="entry name" value="MlaA"/>
</dbReference>
<dbReference type="GO" id="GO:0016020">
    <property type="term" value="C:membrane"/>
    <property type="evidence" value="ECO:0007669"/>
    <property type="project" value="InterPro"/>
</dbReference>
<evidence type="ECO:0000256" key="1">
    <source>
        <dbReference type="ARBA" id="ARBA00010634"/>
    </source>
</evidence>
<organism evidence="4 5">
    <name type="scientific">Aliidiomarina sanyensis</name>
    <dbReference type="NCBI Taxonomy" id="1249555"/>
    <lineage>
        <taxon>Bacteria</taxon>
        <taxon>Pseudomonadati</taxon>
        <taxon>Pseudomonadota</taxon>
        <taxon>Gammaproteobacteria</taxon>
        <taxon>Alteromonadales</taxon>
        <taxon>Idiomarinaceae</taxon>
        <taxon>Aliidiomarina</taxon>
    </lineage>
</organism>
<keyword evidence="2" id="KW-0732">Signal</keyword>